<feature type="transmembrane region" description="Helical" evidence="1">
    <location>
        <begin position="20"/>
        <end position="41"/>
    </location>
</feature>
<evidence type="ECO:0000313" key="3">
    <source>
        <dbReference type="Proteomes" id="UP000519897"/>
    </source>
</evidence>
<name>A0A7W6PQR6_9HYPH</name>
<organism evidence="2 3">
    <name type="scientific">Rhizobium rhizoryzae</name>
    <dbReference type="NCBI Taxonomy" id="451876"/>
    <lineage>
        <taxon>Bacteria</taxon>
        <taxon>Pseudomonadati</taxon>
        <taxon>Pseudomonadota</taxon>
        <taxon>Alphaproteobacteria</taxon>
        <taxon>Hyphomicrobiales</taxon>
        <taxon>Rhizobiaceae</taxon>
        <taxon>Rhizobium/Agrobacterium group</taxon>
        <taxon>Rhizobium</taxon>
    </lineage>
</organism>
<comment type="caution">
    <text evidence="2">The sequence shown here is derived from an EMBL/GenBank/DDBJ whole genome shotgun (WGS) entry which is preliminary data.</text>
</comment>
<evidence type="ECO:0000313" key="2">
    <source>
        <dbReference type="EMBL" id="MBB4142212.1"/>
    </source>
</evidence>
<sequence>MASHTNDTDEGFEPIISNRLAIKLLSALAALVLIAGLITAAGHWLGQRMASGGHTDSTQEFNIAIGSDIISVPANMIRLAEQRTSGTAAGLNLYLTWPEMQGYSVAEKDRFDAADKSTDLIFIEVSEATMSRDMSGRFEPIYQRLLSGDSSDFGHGLTLHHLKADSGYGDEVLLSAHRPGKPDYVVRCLLPQRGQEASSADCQRDIHAGNGLSILYRFSSTRLAEWDHIDAAIGAFVANRLTGQKSDNP</sequence>
<keyword evidence="1" id="KW-0812">Transmembrane</keyword>
<dbReference type="RefSeq" id="WP_062554505.1">
    <property type="nucleotide sequence ID" value="NZ_CP049250.1"/>
</dbReference>
<gene>
    <name evidence="2" type="ORF">GGQ72_000711</name>
</gene>
<evidence type="ECO:0008006" key="4">
    <source>
        <dbReference type="Google" id="ProtNLM"/>
    </source>
</evidence>
<keyword evidence="1" id="KW-1133">Transmembrane helix</keyword>
<proteinExistence type="predicted"/>
<keyword evidence="1" id="KW-0472">Membrane</keyword>
<reference evidence="2 3" key="1">
    <citation type="submission" date="2020-08" db="EMBL/GenBank/DDBJ databases">
        <title>Genomic Encyclopedia of Type Strains, Phase IV (KMG-IV): sequencing the most valuable type-strain genomes for metagenomic binning, comparative biology and taxonomic classification.</title>
        <authorList>
            <person name="Goeker M."/>
        </authorList>
    </citation>
    <scope>NUCLEOTIDE SEQUENCE [LARGE SCALE GENOMIC DNA]</scope>
    <source>
        <strain evidence="2 3">DSM 29514</strain>
    </source>
</reference>
<accession>A0A7W6PQR6</accession>
<protein>
    <recommendedName>
        <fullName evidence="4">Transmembrane anchored protein</fullName>
    </recommendedName>
</protein>
<dbReference type="AlphaFoldDB" id="A0A7W6PQR6"/>
<evidence type="ECO:0000256" key="1">
    <source>
        <dbReference type="SAM" id="Phobius"/>
    </source>
</evidence>
<keyword evidence="3" id="KW-1185">Reference proteome</keyword>
<dbReference type="EMBL" id="JACIEC010000001">
    <property type="protein sequence ID" value="MBB4142212.1"/>
    <property type="molecule type" value="Genomic_DNA"/>
</dbReference>
<dbReference type="Proteomes" id="UP000519897">
    <property type="component" value="Unassembled WGS sequence"/>
</dbReference>